<evidence type="ECO:0000313" key="3">
    <source>
        <dbReference type="Proteomes" id="UP001054837"/>
    </source>
</evidence>
<dbReference type="Proteomes" id="UP001054837">
    <property type="component" value="Unassembled WGS sequence"/>
</dbReference>
<accession>A0AAV4WF69</accession>
<dbReference type="InterPro" id="IPR002083">
    <property type="entry name" value="MATH/TRAF_dom"/>
</dbReference>
<feature type="domain" description="MATH" evidence="1">
    <location>
        <begin position="33"/>
        <end position="163"/>
    </location>
</feature>
<protein>
    <submittedName>
        <fullName evidence="2">Speckle-type POZ protein B</fullName>
    </submittedName>
</protein>
<name>A0AAV4WF69_9ARAC</name>
<evidence type="ECO:0000259" key="1">
    <source>
        <dbReference type="PROSITE" id="PS50144"/>
    </source>
</evidence>
<dbReference type="Gene3D" id="2.60.210.10">
    <property type="entry name" value="Apoptosis, Tumor Necrosis Factor Receptor Associated Protein 2, Chain A"/>
    <property type="match status" value="2"/>
</dbReference>
<dbReference type="EMBL" id="BPLQ01014614">
    <property type="protein sequence ID" value="GIY81445.1"/>
    <property type="molecule type" value="Genomic_DNA"/>
</dbReference>
<evidence type="ECO:0000313" key="2">
    <source>
        <dbReference type="EMBL" id="GIY81445.1"/>
    </source>
</evidence>
<comment type="caution">
    <text evidence="2">The sequence shown here is derived from an EMBL/GenBank/DDBJ whole genome shotgun (WGS) entry which is preliminary data.</text>
</comment>
<dbReference type="SUPFAM" id="SSF49599">
    <property type="entry name" value="TRAF domain-like"/>
    <property type="match status" value="1"/>
</dbReference>
<dbReference type="AlphaFoldDB" id="A0AAV4WF69"/>
<dbReference type="CDD" id="cd00121">
    <property type="entry name" value="MATH"/>
    <property type="match status" value="1"/>
</dbReference>
<keyword evidence="3" id="KW-1185">Reference proteome</keyword>
<reference evidence="2 3" key="1">
    <citation type="submission" date="2021-06" db="EMBL/GenBank/DDBJ databases">
        <title>Caerostris darwini draft genome.</title>
        <authorList>
            <person name="Kono N."/>
            <person name="Arakawa K."/>
        </authorList>
    </citation>
    <scope>NUCLEOTIDE SEQUENCE [LARGE SCALE GENOMIC DNA]</scope>
</reference>
<proteinExistence type="predicted"/>
<dbReference type="PROSITE" id="PS50144">
    <property type="entry name" value="MATH"/>
    <property type="match status" value="1"/>
</dbReference>
<organism evidence="2 3">
    <name type="scientific">Caerostris darwini</name>
    <dbReference type="NCBI Taxonomy" id="1538125"/>
    <lineage>
        <taxon>Eukaryota</taxon>
        <taxon>Metazoa</taxon>
        <taxon>Ecdysozoa</taxon>
        <taxon>Arthropoda</taxon>
        <taxon>Chelicerata</taxon>
        <taxon>Arachnida</taxon>
        <taxon>Araneae</taxon>
        <taxon>Araneomorphae</taxon>
        <taxon>Entelegynae</taxon>
        <taxon>Araneoidea</taxon>
        <taxon>Araneidae</taxon>
        <taxon>Caerostris</taxon>
    </lineage>
</organism>
<dbReference type="InterPro" id="IPR008974">
    <property type="entry name" value="TRAF-like"/>
</dbReference>
<sequence length="345" mass="40330">MLGCSSKDEVEQYWECTGILKKYLAMASKYDKVFTVTWSIEGISYLKYKNVSSANFYPLSKRDERFYLRLNMEIVDDTNLVSFQICNTNDNSEGIYEEDTTEIDFELTILAVDGSPLISRKGTIRSFSEYQNGFSDFVERNELLLNRKDEFLKNDTLTLRCRMWEREMSERVHFVCKTRPNIDRTHLLWTLDGFSSLTLQDERFAFIRAASKGDPLLEMRLFFAEVEEQEKIRIEIINYCSVEYCKCKFSILDINGKAVESFEGELVFDCEAEVEKRQLPPFLSKRKLMELKNQCLPNDTLSLKCEFLCYSGFELYISENSFYNLEAIDSTRIDSEPQLVSTARC</sequence>
<gene>
    <name evidence="2" type="primary">spop-b_53</name>
    <name evidence="2" type="ORF">CDAR_434201</name>
</gene>